<dbReference type="SUPFAM" id="SSF52540">
    <property type="entry name" value="P-loop containing nucleoside triphosphate hydrolases"/>
    <property type="match status" value="1"/>
</dbReference>
<dbReference type="OrthoDB" id="5430339at2759"/>
<dbReference type="SUPFAM" id="SSF48452">
    <property type="entry name" value="TPR-like"/>
    <property type="match status" value="1"/>
</dbReference>
<accession>A0A9W4XU73</accession>
<feature type="compositionally biased region" description="Basic residues" evidence="3">
    <location>
        <begin position="817"/>
        <end position="826"/>
    </location>
</feature>
<dbReference type="InterPro" id="IPR019734">
    <property type="entry name" value="TPR_rpt"/>
</dbReference>
<evidence type="ECO:0000256" key="2">
    <source>
        <dbReference type="PROSITE-ProRule" id="PRU00339"/>
    </source>
</evidence>
<evidence type="ECO:0000259" key="5">
    <source>
        <dbReference type="Pfam" id="PF24883"/>
    </source>
</evidence>
<dbReference type="Gene3D" id="1.25.40.10">
    <property type="entry name" value="Tetratricopeptide repeat domain"/>
    <property type="match status" value="1"/>
</dbReference>
<dbReference type="PROSITE" id="PS50005">
    <property type="entry name" value="TPR"/>
    <property type="match status" value="1"/>
</dbReference>
<dbReference type="InterPro" id="IPR056125">
    <property type="entry name" value="DUF7708"/>
</dbReference>
<dbReference type="Proteomes" id="UP001152607">
    <property type="component" value="Unassembled WGS sequence"/>
</dbReference>
<keyword evidence="7" id="KW-1185">Reference proteome</keyword>
<dbReference type="InterPro" id="IPR056884">
    <property type="entry name" value="NPHP3-like_N"/>
</dbReference>
<evidence type="ECO:0008006" key="8">
    <source>
        <dbReference type="Google" id="ProtNLM"/>
    </source>
</evidence>
<gene>
    <name evidence="6" type="ORF">PDIGIT_LOCUS14005</name>
</gene>
<comment type="caution">
    <text evidence="6">The sequence shown here is derived from an EMBL/GenBank/DDBJ whole genome shotgun (WGS) entry which is preliminary data.</text>
</comment>
<dbReference type="InterPro" id="IPR011990">
    <property type="entry name" value="TPR-like_helical_dom_sf"/>
</dbReference>
<feature type="domain" description="DUF7708" evidence="4">
    <location>
        <begin position="75"/>
        <end position="206"/>
    </location>
</feature>
<evidence type="ECO:0000313" key="6">
    <source>
        <dbReference type="EMBL" id="CAI6340820.1"/>
    </source>
</evidence>
<proteinExistence type="predicted"/>
<evidence type="ECO:0000313" key="7">
    <source>
        <dbReference type="Proteomes" id="UP001152607"/>
    </source>
</evidence>
<dbReference type="EMBL" id="CAOQHR010000011">
    <property type="protein sequence ID" value="CAI6340820.1"/>
    <property type="molecule type" value="Genomic_DNA"/>
</dbReference>
<feature type="region of interest" description="Disordered" evidence="3">
    <location>
        <begin position="785"/>
        <end position="846"/>
    </location>
</feature>
<evidence type="ECO:0000259" key="4">
    <source>
        <dbReference type="Pfam" id="PF24809"/>
    </source>
</evidence>
<feature type="domain" description="Nephrocystin 3-like N-terminal" evidence="5">
    <location>
        <begin position="250"/>
        <end position="398"/>
    </location>
</feature>
<name>A0A9W4XU73_9PLEO</name>
<protein>
    <recommendedName>
        <fullName evidence="8">NACHT domain-containing protein</fullName>
    </recommendedName>
</protein>
<keyword evidence="2" id="KW-0802">TPR repeat</keyword>
<keyword evidence="1" id="KW-0677">Repeat</keyword>
<evidence type="ECO:0000256" key="3">
    <source>
        <dbReference type="SAM" id="MobiDB-lite"/>
    </source>
</evidence>
<reference evidence="6" key="1">
    <citation type="submission" date="2023-01" db="EMBL/GenBank/DDBJ databases">
        <authorList>
            <person name="Van Ghelder C."/>
            <person name="Rancurel C."/>
        </authorList>
    </citation>
    <scope>NUCLEOTIDE SEQUENCE</scope>
    <source>
        <strain evidence="6">CNCM I-4278</strain>
    </source>
</reference>
<dbReference type="PANTHER" id="PTHR10039:SF14">
    <property type="entry name" value="NACHT DOMAIN-CONTAINING PROTEIN"/>
    <property type="match status" value="1"/>
</dbReference>
<dbReference type="Gene3D" id="3.40.50.300">
    <property type="entry name" value="P-loop containing nucleotide triphosphate hydrolases"/>
    <property type="match status" value="1"/>
</dbReference>
<dbReference type="InterPro" id="IPR027417">
    <property type="entry name" value="P-loop_NTPase"/>
</dbReference>
<dbReference type="Pfam" id="PF24809">
    <property type="entry name" value="DUF7708"/>
    <property type="match status" value="1"/>
</dbReference>
<organism evidence="6 7">
    <name type="scientific">Periconia digitata</name>
    <dbReference type="NCBI Taxonomy" id="1303443"/>
    <lineage>
        <taxon>Eukaryota</taxon>
        <taxon>Fungi</taxon>
        <taxon>Dikarya</taxon>
        <taxon>Ascomycota</taxon>
        <taxon>Pezizomycotina</taxon>
        <taxon>Dothideomycetes</taxon>
        <taxon>Pleosporomycetidae</taxon>
        <taxon>Pleosporales</taxon>
        <taxon>Massarineae</taxon>
        <taxon>Periconiaceae</taxon>
        <taxon>Periconia</taxon>
    </lineage>
</organism>
<evidence type="ECO:0000256" key="1">
    <source>
        <dbReference type="ARBA" id="ARBA00022737"/>
    </source>
</evidence>
<sequence>MTSNSRAQQEAVNRVKAAFAKLPQDDVIFRQCVADQESVSDVLGVLSKNSGIFKKKRSTRLLDNFRRYTIWMTNISSAVDTAVQVSSGIACPLWAPIKFVLKVCHDHVAAAEQIFSLVQILSDNLPRLELYERLHDNPQFQMCLVDMFADVLEFSVVAYRFLNRRTHARLGRLIGSSFENDLGDVITRIKHRTKTIDATAGALSQEREAQFIKDTQLRQRQDFRINAMRWLQPSSVNESMQSHLTARTDGTCEWILGHPSFEKWLQCASTPLAPKILIIDGPSGCGKSTLAAFIHDTLQKQNNVASGKRTVVLYFSFSASDMERQKLDSCARTLLSQLLEQTSDEELTPLFNDLMGQGAPTTAELFKALRRAIETTAISVKTIIDGIDECSEPRELTSKYLFGELSTLKNLSLILLGQQHTMKKLLANAHSQRFFTIDITSEINVEDIRRMINRAISQYTILSSSPFRDQILDTLTSRADGMFLWTKLMLDYLRASLSDDEILRRLSDLPHGLEQSYASVLNRLGTRLDKHQQRLVGYLFSFAACCGRPLKFEEIRYVYALTVRPASTTSKLDSFLLKVQPEDIVELSGGLLSFSNGAIHLMHNSVREFLIRPPEEWAGVQSTSTCSFRVDPVSSHRLLSTVCIQYFQEIDLTQLQWEHLTSLDPVDSQRPFLGYACAYLAYHLNRSDMAPEAIAEKFLAFFESDQFFFAFEYMFAHGMNDARSQVELWVVLDMAMNHTDTFKFVSPLESRFDVERKRRISNFGESDRRTARWSLFSEAFSAYTHRNHDNKSPQPAAMSEDVAGAEANEDDLDTSRRALRPSRTSRRLNGSPDSPGVGRRHTRVEPPTGIAEITTRVGELSQLTNALPLGHQFELVVRLLQHAALPSKIVDPLNALWNLIKQKAASMPLLHLVAATIFYHAFDRNEEAFEIGNICLGRMDDRESMLKTVVRCFLGAAAYMLREQEIAIEHLEYALPRMDALLGPTKFTIFPARLFLAGSYNLDGRYSDAVLLLKGLIGDRLAFGMVDIKLQIRAYLRLGMSLNYNEENQEAVEVLHKCLALSEKSRAKLIASVREDVLLAHHYLAAAHYELYQNREALAEIVTWKELEIKYNISLPPHVLNLKKIRAKILSQDAKTSQDARNLFKSALGDYLESKCQTHGQVACFKARYEWYRYVLEPDCLDLEDAADPEDAADLEDAIDACNDFWETYKAVHKPTGSDSARSICLPTNEGYLSEYEDLALLHQKAEQHAEAIELFTCYLSTLPSPEHYEWYAFDARLGLAFSEEKLGNYAAADAAAQEALEFYVDQSDLEISEKIEIVKDVLDIRLKICYQKREQRIPHSE</sequence>
<dbReference type="Pfam" id="PF24883">
    <property type="entry name" value="NPHP3_N"/>
    <property type="match status" value="1"/>
</dbReference>
<feature type="repeat" description="TPR" evidence="2">
    <location>
        <begin position="1032"/>
        <end position="1065"/>
    </location>
</feature>
<dbReference type="PANTHER" id="PTHR10039">
    <property type="entry name" value="AMELOGENIN"/>
    <property type="match status" value="1"/>
</dbReference>
<dbReference type="SMART" id="SM00028">
    <property type="entry name" value="TPR"/>
    <property type="match status" value="4"/>
</dbReference>